<dbReference type="Proteomes" id="UP000604046">
    <property type="component" value="Unassembled WGS sequence"/>
</dbReference>
<accession>A0A812HZU0</accession>
<protein>
    <submittedName>
        <fullName evidence="1">Uncharacterized protein</fullName>
    </submittedName>
</protein>
<gene>
    <name evidence="1" type="ORF">SNAT2548_LOCUS2152</name>
</gene>
<evidence type="ECO:0000313" key="1">
    <source>
        <dbReference type="EMBL" id="CAE6965496.1"/>
    </source>
</evidence>
<proteinExistence type="predicted"/>
<name>A0A812HZU0_9DINO</name>
<sequence length="177" mass="19619">MQRLICFGEWLVDIAFSFAEQLPKWRDQALRSSSPVFFLFRCLVLSSPCPSESPCKDLVCLIQAQGMAGLAGDISLYIRALRLQVQDDGRLSEDTCPEPDLAQCLRQRFGLGMFPLIYLNNGYSLQKRCRDLLSRHGANAQACTVNSVVAAAVQQHSGVPAYALGMFAFSYFNDLAV</sequence>
<reference evidence="1" key="1">
    <citation type="submission" date="2021-02" db="EMBL/GenBank/DDBJ databases">
        <authorList>
            <person name="Dougan E. K."/>
            <person name="Rhodes N."/>
            <person name="Thang M."/>
            <person name="Chan C."/>
        </authorList>
    </citation>
    <scope>NUCLEOTIDE SEQUENCE</scope>
</reference>
<evidence type="ECO:0000313" key="2">
    <source>
        <dbReference type="Proteomes" id="UP000604046"/>
    </source>
</evidence>
<organism evidence="1 2">
    <name type="scientific">Symbiodinium natans</name>
    <dbReference type="NCBI Taxonomy" id="878477"/>
    <lineage>
        <taxon>Eukaryota</taxon>
        <taxon>Sar</taxon>
        <taxon>Alveolata</taxon>
        <taxon>Dinophyceae</taxon>
        <taxon>Suessiales</taxon>
        <taxon>Symbiodiniaceae</taxon>
        <taxon>Symbiodinium</taxon>
    </lineage>
</organism>
<dbReference type="AlphaFoldDB" id="A0A812HZU0"/>
<comment type="caution">
    <text evidence="1">The sequence shown here is derived from an EMBL/GenBank/DDBJ whole genome shotgun (WGS) entry which is preliminary data.</text>
</comment>
<dbReference type="EMBL" id="CAJNDS010000120">
    <property type="protein sequence ID" value="CAE6965496.1"/>
    <property type="molecule type" value="Genomic_DNA"/>
</dbReference>
<keyword evidence="2" id="KW-1185">Reference proteome</keyword>